<dbReference type="GO" id="GO:0034274">
    <property type="term" value="C:Atg12-Atg5-Atg16 complex"/>
    <property type="evidence" value="ECO:0007669"/>
    <property type="project" value="TreeGrafter"/>
</dbReference>
<organism evidence="10">
    <name type="scientific">Tetraselmis sp. GSL018</name>
    <dbReference type="NCBI Taxonomy" id="582737"/>
    <lineage>
        <taxon>Eukaryota</taxon>
        <taxon>Viridiplantae</taxon>
        <taxon>Chlorophyta</taxon>
        <taxon>core chlorophytes</taxon>
        <taxon>Chlorodendrophyceae</taxon>
        <taxon>Chlorodendrales</taxon>
        <taxon>Chlorodendraceae</taxon>
        <taxon>Tetraselmis</taxon>
    </lineage>
</organism>
<dbReference type="Gene3D" id="3.10.20.620">
    <property type="match status" value="1"/>
</dbReference>
<dbReference type="InterPro" id="IPR042527">
    <property type="entry name" value="Atg5_UblA_dom_sf"/>
</dbReference>
<keyword evidence="4 5" id="KW-0072">Autophagy</keyword>
<dbReference type="Pfam" id="PF20638">
    <property type="entry name" value="ATG5_UblA"/>
    <property type="match status" value="1"/>
</dbReference>
<evidence type="ECO:0000256" key="2">
    <source>
        <dbReference type="ARBA" id="ARBA00022499"/>
    </source>
</evidence>
<keyword evidence="5" id="KW-0963">Cytoplasm</keyword>
<dbReference type="InterPro" id="IPR007239">
    <property type="entry name" value="Atg5"/>
</dbReference>
<feature type="domain" description="Autophagy protein ATG5 UblA" evidence="9">
    <location>
        <begin position="10"/>
        <end position="103"/>
    </location>
</feature>
<feature type="compositionally biased region" description="Low complexity" evidence="6">
    <location>
        <begin position="278"/>
        <end position="292"/>
    </location>
</feature>
<proteinExistence type="inferred from homology"/>
<comment type="subunit">
    <text evidence="5">Conjugated with ATG12.</text>
</comment>
<dbReference type="InterPro" id="IPR048939">
    <property type="entry name" value="ATG5_UblA"/>
</dbReference>
<dbReference type="Pfam" id="PF20637">
    <property type="entry name" value="ATG5_HBR"/>
    <property type="match status" value="1"/>
</dbReference>
<comment type="function">
    <text evidence="5">Required for autophagy.</text>
</comment>
<feature type="domain" description="Autophagy protein ATG5 alpha-helical bundle region" evidence="8">
    <location>
        <begin position="134"/>
        <end position="183"/>
    </location>
</feature>
<evidence type="ECO:0000259" key="9">
    <source>
        <dbReference type="Pfam" id="PF20638"/>
    </source>
</evidence>
<dbReference type="PANTHER" id="PTHR13040">
    <property type="entry name" value="AUTOPHAGY PROTEIN 5"/>
    <property type="match status" value="1"/>
</dbReference>
<evidence type="ECO:0000256" key="4">
    <source>
        <dbReference type="ARBA" id="ARBA00023006"/>
    </source>
</evidence>
<dbReference type="GO" id="GO:0000422">
    <property type="term" value="P:autophagy of mitochondrion"/>
    <property type="evidence" value="ECO:0007669"/>
    <property type="project" value="TreeGrafter"/>
</dbReference>
<keyword evidence="2 5" id="KW-1017">Isopeptide bond</keyword>
<dbReference type="InterPro" id="IPR042526">
    <property type="entry name" value="Atg5_HR"/>
</dbReference>
<dbReference type="GO" id="GO:0019776">
    <property type="term" value="F:Atg8-family ligase activity"/>
    <property type="evidence" value="ECO:0007669"/>
    <property type="project" value="TreeGrafter"/>
</dbReference>
<evidence type="ECO:0000256" key="6">
    <source>
        <dbReference type="SAM" id="MobiDB-lite"/>
    </source>
</evidence>
<dbReference type="Pfam" id="PF04106">
    <property type="entry name" value="ATG5_UblB"/>
    <property type="match status" value="1"/>
</dbReference>
<sequence length="359" mass="38971">MLEITDEVYIQQIPLKLTLAFDQVTSEADPPSIYVMASRHTYLPCIASQELGHFQHVLQPNANTLAAWFDFEGAPLKWQFPVGVLYDLCHPGHRNLPWHLTVNPLQSPPYLPWHLTIHYGDFPSQVLLRCDTETAVRSRFTNSLKEAAFVLTGSATSVMQMTRPQQEALWSAVAAGRVKDFWQSAGALNLSPSLRGARSSRIPVCVLVTDIPPDGRWSWEFAAATTLPVEAVSASGHETTLSEVLERCLPDKCLTAAAEQAVEPGSPPSGDGDRDALDASSSPQSSLGGPPATVLGGRAEEHPAPGRTSARVLVAGVELPLSASLLWCHELLKHPDHFLYVVVHTGRKDEGMHAGPTSS</sequence>
<evidence type="ECO:0000259" key="7">
    <source>
        <dbReference type="Pfam" id="PF04106"/>
    </source>
</evidence>
<feature type="domain" description="Autophagy protein ATG5 UblB" evidence="7">
    <location>
        <begin position="202"/>
        <end position="343"/>
    </location>
</feature>
<evidence type="ECO:0000313" key="10">
    <source>
        <dbReference type="EMBL" id="JAC65311.1"/>
    </source>
</evidence>
<dbReference type="GO" id="GO:0034727">
    <property type="term" value="P:piecemeal microautophagy of the nucleus"/>
    <property type="evidence" value="ECO:0007669"/>
    <property type="project" value="TreeGrafter"/>
</dbReference>
<comment type="subcellular location">
    <subcellularLocation>
        <location evidence="5">Cytoplasm</location>
    </subcellularLocation>
</comment>
<dbReference type="GO" id="GO:0034045">
    <property type="term" value="C:phagophore assembly site membrane"/>
    <property type="evidence" value="ECO:0007669"/>
    <property type="project" value="TreeGrafter"/>
</dbReference>
<gene>
    <name evidence="10" type="primary">ATG5</name>
    <name evidence="10" type="ORF">TSPGSL018_16308</name>
</gene>
<dbReference type="InterPro" id="IPR048940">
    <property type="entry name" value="ATG5_HBR"/>
</dbReference>
<dbReference type="InterPro" id="IPR048318">
    <property type="entry name" value="ATG5_UblB"/>
</dbReference>
<dbReference type="AlphaFoldDB" id="A0A061R448"/>
<evidence type="ECO:0000256" key="1">
    <source>
        <dbReference type="ARBA" id="ARBA00006910"/>
    </source>
</evidence>
<dbReference type="GO" id="GO:0006995">
    <property type="term" value="P:cellular response to nitrogen starvation"/>
    <property type="evidence" value="ECO:0007669"/>
    <property type="project" value="TreeGrafter"/>
</dbReference>
<dbReference type="GO" id="GO:0061908">
    <property type="term" value="C:phagophore"/>
    <property type="evidence" value="ECO:0007669"/>
    <property type="project" value="TreeGrafter"/>
</dbReference>
<evidence type="ECO:0000256" key="3">
    <source>
        <dbReference type="ARBA" id="ARBA00022843"/>
    </source>
</evidence>
<evidence type="ECO:0000259" key="8">
    <source>
        <dbReference type="Pfam" id="PF20637"/>
    </source>
</evidence>
<dbReference type="Gene3D" id="1.10.246.190">
    <property type="entry name" value="Autophagy protein Apg5, helix rich domain"/>
    <property type="match status" value="1"/>
</dbReference>
<keyword evidence="5" id="KW-0813">Transport</keyword>
<keyword evidence="3 5" id="KW-0832">Ubl conjugation</keyword>
<evidence type="ECO:0000256" key="5">
    <source>
        <dbReference type="RuleBase" id="RU361202"/>
    </source>
</evidence>
<accession>A0A061R448</accession>
<dbReference type="GO" id="GO:0044233">
    <property type="term" value="C:mitochondria-associated endoplasmic reticulum membrane contact site"/>
    <property type="evidence" value="ECO:0007669"/>
    <property type="project" value="TreeGrafter"/>
</dbReference>
<name>A0A061R448_9CHLO</name>
<dbReference type="PANTHER" id="PTHR13040:SF2">
    <property type="entry name" value="AUTOPHAGY PROTEIN 5"/>
    <property type="match status" value="1"/>
</dbReference>
<feature type="region of interest" description="Disordered" evidence="6">
    <location>
        <begin position="259"/>
        <end position="307"/>
    </location>
</feature>
<dbReference type="EMBL" id="GBEZ01021435">
    <property type="protein sequence ID" value="JAC65311.1"/>
    <property type="molecule type" value="Transcribed_RNA"/>
</dbReference>
<dbReference type="Gene3D" id="3.10.20.90">
    <property type="entry name" value="Phosphatidylinositol 3-kinase Catalytic Subunit, Chain A, domain 1"/>
    <property type="match status" value="1"/>
</dbReference>
<reference evidence="10" key="1">
    <citation type="submission" date="2014-05" db="EMBL/GenBank/DDBJ databases">
        <title>The transcriptome of the halophilic microalga Tetraselmis sp. GSL018 isolated from the Great Salt Lake, Utah.</title>
        <authorList>
            <person name="Jinkerson R.E."/>
            <person name="D'Adamo S."/>
            <person name="Posewitz M.C."/>
        </authorList>
    </citation>
    <scope>NUCLEOTIDE SEQUENCE</scope>
    <source>
        <strain evidence="10">GSL018</strain>
    </source>
</reference>
<protein>
    <recommendedName>
        <fullName evidence="5">Autophagy protein 5</fullName>
    </recommendedName>
</protein>
<dbReference type="GO" id="GO:0005776">
    <property type="term" value="C:autophagosome"/>
    <property type="evidence" value="ECO:0007669"/>
    <property type="project" value="TreeGrafter"/>
</dbReference>
<comment type="similarity">
    <text evidence="1 5">Belongs to the ATG5 family.</text>
</comment>